<sequence length="326" mass="34782">MISAATKRLLKDTGARVPVVCGPMYPGSNPELVAAVSDAGGFGVVQPIALTRLYGHDYREGLRLIKSLTDKPFGVNITILPKTAASAKYAKMNEMFADIAIEEGVEFLLTSLGKPNDIVEKAHANGVKVYHDVHNAKLAKLAYEAGVDGLNLLNSSMGGQTGAHTAEEIIAAVKPLVPDDFPLMCAGGVATKKQLNHLQDLGYAGAQLGTRFLATHEANVTDAYKQAIVKASSSDIVWTNKLAGTNSSVINTPMVSEGGLRTNALVSFLLRTPATKALTRLYLLQGALEKYDQAAFDPEIQYWQAGKGVDGIHDVLGCNEVINEFE</sequence>
<dbReference type="Proteomes" id="UP001165065">
    <property type="component" value="Unassembled WGS sequence"/>
</dbReference>
<name>A0A9W7GKS7_9STRA</name>
<comment type="caution">
    <text evidence="4">The sequence shown here is derived from an EMBL/GenBank/DDBJ whole genome shotgun (WGS) entry which is preliminary data.</text>
</comment>
<gene>
    <name evidence="4" type="ORF">TrCOL_g7221</name>
</gene>
<evidence type="ECO:0000256" key="3">
    <source>
        <dbReference type="ARBA" id="ARBA00023002"/>
    </source>
</evidence>
<dbReference type="Gene3D" id="3.20.20.70">
    <property type="entry name" value="Aldolase class I"/>
    <property type="match status" value="1"/>
</dbReference>
<evidence type="ECO:0000256" key="1">
    <source>
        <dbReference type="ARBA" id="ARBA00022630"/>
    </source>
</evidence>
<evidence type="ECO:0000313" key="4">
    <source>
        <dbReference type="EMBL" id="GMI45660.1"/>
    </source>
</evidence>
<dbReference type="SUPFAM" id="SSF51412">
    <property type="entry name" value="Inosine monophosphate dehydrogenase (IMPDH)"/>
    <property type="match status" value="1"/>
</dbReference>
<dbReference type="EMBL" id="BRYA01000260">
    <property type="protein sequence ID" value="GMI45660.1"/>
    <property type="molecule type" value="Genomic_DNA"/>
</dbReference>
<organism evidence="4 5">
    <name type="scientific">Triparma columacea</name>
    <dbReference type="NCBI Taxonomy" id="722753"/>
    <lineage>
        <taxon>Eukaryota</taxon>
        <taxon>Sar</taxon>
        <taxon>Stramenopiles</taxon>
        <taxon>Ochrophyta</taxon>
        <taxon>Bolidophyceae</taxon>
        <taxon>Parmales</taxon>
        <taxon>Triparmaceae</taxon>
        <taxon>Triparma</taxon>
    </lineage>
</organism>
<dbReference type="InterPro" id="IPR004136">
    <property type="entry name" value="NMO"/>
</dbReference>
<keyword evidence="1" id="KW-0285">Flavoprotein</keyword>
<dbReference type="PANTHER" id="PTHR32332">
    <property type="entry name" value="2-NITROPROPANE DIOXYGENASE"/>
    <property type="match status" value="1"/>
</dbReference>
<keyword evidence="2" id="KW-0288">FMN</keyword>
<keyword evidence="3" id="KW-0560">Oxidoreductase</keyword>
<dbReference type="OrthoDB" id="412383at2759"/>
<dbReference type="AlphaFoldDB" id="A0A9W7GKS7"/>
<accession>A0A9W7GKS7</accession>
<dbReference type="InterPro" id="IPR013785">
    <property type="entry name" value="Aldolase_TIM"/>
</dbReference>
<keyword evidence="5" id="KW-1185">Reference proteome</keyword>
<dbReference type="CDD" id="cd04730">
    <property type="entry name" value="NPD_like"/>
    <property type="match status" value="1"/>
</dbReference>
<protein>
    <recommendedName>
        <fullName evidence="6">2-nitropropane dioxygenase</fullName>
    </recommendedName>
</protein>
<proteinExistence type="predicted"/>
<dbReference type="Pfam" id="PF03060">
    <property type="entry name" value="NMO"/>
    <property type="match status" value="1"/>
</dbReference>
<evidence type="ECO:0008006" key="6">
    <source>
        <dbReference type="Google" id="ProtNLM"/>
    </source>
</evidence>
<dbReference type="GO" id="GO:0018580">
    <property type="term" value="F:nitronate monooxygenase activity"/>
    <property type="evidence" value="ECO:0007669"/>
    <property type="project" value="InterPro"/>
</dbReference>
<evidence type="ECO:0000256" key="2">
    <source>
        <dbReference type="ARBA" id="ARBA00022643"/>
    </source>
</evidence>
<dbReference type="PANTHER" id="PTHR32332:SF20">
    <property type="entry name" value="2-NITROPROPANE DIOXYGENASE-LIKE PROTEIN"/>
    <property type="match status" value="1"/>
</dbReference>
<evidence type="ECO:0000313" key="5">
    <source>
        <dbReference type="Proteomes" id="UP001165065"/>
    </source>
</evidence>
<reference evidence="5" key="1">
    <citation type="journal article" date="2023" name="Commun. Biol.">
        <title>Genome analysis of Parmales, the sister group of diatoms, reveals the evolutionary specialization of diatoms from phago-mixotrophs to photoautotrophs.</title>
        <authorList>
            <person name="Ban H."/>
            <person name="Sato S."/>
            <person name="Yoshikawa S."/>
            <person name="Yamada K."/>
            <person name="Nakamura Y."/>
            <person name="Ichinomiya M."/>
            <person name="Sato N."/>
            <person name="Blanc-Mathieu R."/>
            <person name="Endo H."/>
            <person name="Kuwata A."/>
            <person name="Ogata H."/>
        </authorList>
    </citation>
    <scope>NUCLEOTIDE SEQUENCE [LARGE SCALE GENOMIC DNA]</scope>
</reference>